<dbReference type="Pfam" id="PF20200">
    <property type="entry name" value="DUF6562"/>
    <property type="match status" value="1"/>
</dbReference>
<evidence type="ECO:0000256" key="1">
    <source>
        <dbReference type="SAM" id="SignalP"/>
    </source>
</evidence>
<sequence>MKKLYSIILVILLPLLASCSQDDPVNMEDNTSANTGEVYLGTHFITEFDSPQSSIQKTRAVSSISNIPEGYKLRCIVEVYDNTQNNVIYREEKLYNSGDGPSFNFPLADGTYKCTVWADYVTANAATSTRELSNGASAEGATDATYTHYADLFYNTGENTTLKRIKIFNTKIDDYPTQTDLQDAFYAVIDIEKTANTAFIQTIELKRPVAKITVKEKNISEFKKLKKMTADFMINYAFQPLTGTVSSPKSVNHTKTDFTAEDGILFSNYLFVAESTSSSMESISLTFTKTDDSEIKHIIEKNQITLKRNTHSIASGNLISNE</sequence>
<protein>
    <recommendedName>
        <fullName evidence="2">DUF6562 domain-containing protein</fullName>
    </recommendedName>
</protein>
<keyword evidence="1" id="KW-0732">Signal</keyword>
<dbReference type="RefSeq" id="WP_087426223.1">
    <property type="nucleotide sequence ID" value="NZ_NFII01000008.1"/>
</dbReference>
<dbReference type="InterPro" id="IPR046692">
    <property type="entry name" value="DUF6562"/>
</dbReference>
<dbReference type="PROSITE" id="PS51257">
    <property type="entry name" value="PROKAR_LIPOPROTEIN"/>
    <property type="match status" value="1"/>
</dbReference>
<dbReference type="Proteomes" id="UP000195386">
    <property type="component" value="Unassembled WGS sequence"/>
</dbReference>
<evidence type="ECO:0000313" key="4">
    <source>
        <dbReference type="Proteomes" id="UP000195386"/>
    </source>
</evidence>
<dbReference type="AlphaFoldDB" id="A0A1Y3YZL1"/>
<evidence type="ECO:0000313" key="3">
    <source>
        <dbReference type="EMBL" id="OUO00918.1"/>
    </source>
</evidence>
<feature type="domain" description="DUF6562" evidence="2">
    <location>
        <begin position="47"/>
        <end position="125"/>
    </location>
</feature>
<feature type="chain" id="PRO_5013006035" description="DUF6562 domain-containing protein" evidence="1">
    <location>
        <begin position="23"/>
        <end position="322"/>
    </location>
</feature>
<gene>
    <name evidence="3" type="ORF">B5F97_10385</name>
</gene>
<reference evidence="4" key="1">
    <citation type="submission" date="2017-04" db="EMBL/GenBank/DDBJ databases">
        <title>Function of individual gut microbiota members based on whole genome sequencing of pure cultures obtained from chicken caecum.</title>
        <authorList>
            <person name="Medvecky M."/>
            <person name="Cejkova D."/>
            <person name="Polansky O."/>
            <person name="Karasova D."/>
            <person name="Kubasova T."/>
            <person name="Cizek A."/>
            <person name="Rychlik I."/>
        </authorList>
    </citation>
    <scope>NUCLEOTIDE SEQUENCE [LARGE SCALE GENOMIC DNA]</scope>
    <source>
        <strain evidence="4">An43</strain>
    </source>
</reference>
<dbReference type="EMBL" id="NFII01000008">
    <property type="protein sequence ID" value="OUO00918.1"/>
    <property type="molecule type" value="Genomic_DNA"/>
</dbReference>
<proteinExistence type="predicted"/>
<organism evidence="3 4">
    <name type="scientific">Bacteroides clarus</name>
    <dbReference type="NCBI Taxonomy" id="626929"/>
    <lineage>
        <taxon>Bacteria</taxon>
        <taxon>Pseudomonadati</taxon>
        <taxon>Bacteroidota</taxon>
        <taxon>Bacteroidia</taxon>
        <taxon>Bacteroidales</taxon>
        <taxon>Bacteroidaceae</taxon>
        <taxon>Bacteroides</taxon>
    </lineage>
</organism>
<feature type="signal peptide" evidence="1">
    <location>
        <begin position="1"/>
        <end position="22"/>
    </location>
</feature>
<name>A0A1Y3YZL1_9BACE</name>
<accession>A0A1Y3YZL1</accession>
<evidence type="ECO:0000259" key="2">
    <source>
        <dbReference type="Pfam" id="PF20200"/>
    </source>
</evidence>
<comment type="caution">
    <text evidence="3">The sequence shown here is derived from an EMBL/GenBank/DDBJ whole genome shotgun (WGS) entry which is preliminary data.</text>
</comment>